<dbReference type="Proteomes" id="UP001066276">
    <property type="component" value="Chromosome 12"/>
</dbReference>
<keyword evidence="2" id="KW-1185">Reference proteome</keyword>
<evidence type="ECO:0000313" key="2">
    <source>
        <dbReference type="Proteomes" id="UP001066276"/>
    </source>
</evidence>
<proteinExistence type="predicted"/>
<sequence length="144" mass="16371">MVECRGRISLFCNAVHVNMVKTVYKAKAAWKLDLGDVCEECRSCFPVAPFAWHDKNMEELSACEKASELGGKGAGHKKPWTQQKVLVWRKAVTTGHWQEDSQQSSRTLEQVEETFRHITSAVRIQRSSAQTVHTEQKQEGILKQ</sequence>
<protein>
    <submittedName>
        <fullName evidence="1">Uncharacterized protein</fullName>
    </submittedName>
</protein>
<evidence type="ECO:0000313" key="1">
    <source>
        <dbReference type="EMBL" id="KAJ1079765.1"/>
    </source>
</evidence>
<dbReference type="EMBL" id="JANPWB010000016">
    <property type="protein sequence ID" value="KAJ1079765.1"/>
    <property type="molecule type" value="Genomic_DNA"/>
</dbReference>
<organism evidence="1 2">
    <name type="scientific">Pleurodeles waltl</name>
    <name type="common">Iberian ribbed newt</name>
    <dbReference type="NCBI Taxonomy" id="8319"/>
    <lineage>
        <taxon>Eukaryota</taxon>
        <taxon>Metazoa</taxon>
        <taxon>Chordata</taxon>
        <taxon>Craniata</taxon>
        <taxon>Vertebrata</taxon>
        <taxon>Euteleostomi</taxon>
        <taxon>Amphibia</taxon>
        <taxon>Batrachia</taxon>
        <taxon>Caudata</taxon>
        <taxon>Salamandroidea</taxon>
        <taxon>Salamandridae</taxon>
        <taxon>Pleurodelinae</taxon>
        <taxon>Pleurodeles</taxon>
    </lineage>
</organism>
<dbReference type="AlphaFoldDB" id="A0AAV7KNT4"/>
<gene>
    <name evidence="1" type="ORF">NDU88_000002</name>
</gene>
<name>A0AAV7KNT4_PLEWA</name>
<reference evidence="1" key="1">
    <citation type="journal article" date="2022" name="bioRxiv">
        <title>Sequencing and chromosome-scale assembly of the giantPleurodeles waltlgenome.</title>
        <authorList>
            <person name="Brown T."/>
            <person name="Elewa A."/>
            <person name="Iarovenko S."/>
            <person name="Subramanian E."/>
            <person name="Araus A.J."/>
            <person name="Petzold A."/>
            <person name="Susuki M."/>
            <person name="Suzuki K.-i.T."/>
            <person name="Hayashi T."/>
            <person name="Toyoda A."/>
            <person name="Oliveira C."/>
            <person name="Osipova E."/>
            <person name="Leigh N.D."/>
            <person name="Simon A."/>
            <person name="Yun M.H."/>
        </authorList>
    </citation>
    <scope>NUCLEOTIDE SEQUENCE</scope>
    <source>
        <strain evidence="1">20211129_DDA</strain>
        <tissue evidence="1">Liver</tissue>
    </source>
</reference>
<accession>A0AAV7KNT4</accession>
<comment type="caution">
    <text evidence="1">The sequence shown here is derived from an EMBL/GenBank/DDBJ whole genome shotgun (WGS) entry which is preliminary data.</text>
</comment>